<dbReference type="InterPro" id="IPR015393">
    <property type="entry name" value="DUF1972"/>
</dbReference>
<dbReference type="Pfam" id="PF13439">
    <property type="entry name" value="Glyco_transf_4"/>
    <property type="match status" value="1"/>
</dbReference>
<accession>A0A9P1BDT9</accession>
<keyword evidence="10" id="KW-1185">Reference proteome</keyword>
<dbReference type="Gene3D" id="3.40.50.2000">
    <property type="entry name" value="Glycogen Phosphorylase B"/>
    <property type="match status" value="4"/>
</dbReference>
<evidence type="ECO:0000256" key="1">
    <source>
        <dbReference type="ARBA" id="ARBA00022676"/>
    </source>
</evidence>
<dbReference type="SUPFAM" id="SSF53756">
    <property type="entry name" value="UDP-Glycosyltransferase/glycogen phosphorylase"/>
    <property type="match status" value="2"/>
</dbReference>
<dbReference type="Proteomes" id="UP001152797">
    <property type="component" value="Unassembled WGS sequence"/>
</dbReference>
<dbReference type="Pfam" id="PF00534">
    <property type="entry name" value="Glycos_transf_1"/>
    <property type="match status" value="2"/>
</dbReference>
<dbReference type="SUPFAM" id="SSF52266">
    <property type="entry name" value="SGNH hydrolase"/>
    <property type="match status" value="1"/>
</dbReference>
<sequence>MPVFCTLARAIASELSWRFLVATVVEAPEPSAKPTTSQNRTPQRRKGPSLFLKLGLLVSSLVIAFVAVELGLRLFVPVTGAPYYFWDPVVGPRRQPNTAGRYISGNHINTEYHFNSQGWNHPADYTIAKPDDTLRVCIVGDSFVEALQVNADQAMSAVAEKKMSREDRPVQWYPFGISGWGTTQELEVIRHYVMDYKPDMVVMLFVENDPFDSSPYLGPIEPYITTYTLDDNDELELLPPGYWNRTGLKRAAVESALVRYLMLQKGWVLRPGESEAEEAGIQRRAGAFAGGGHDVAGIEDMTDEERQQKTWLLIEKTLEATRDLCEENGAQFVLAYRGNLPKIEAAAKGETYEPAPKEDDPYNLGSRLFEMGEDQLAPIAEELHIPFIDLTDTLIEKVAKTGQSSVFPVDTHYNALSHQAVGEAQPMTTQPKELTNTAVLDTNQTTDTRTLGGDHAGRPTVLNISQNYFVRGGSDRYFFVMSDLLEKHGHRVIPFAAKQSQDDATEWAKYFPQGINFQSPKPMDLARFIYSPRAAKAMDRLLLDHSVDIAHLQIYYGQLTASILGPLRQAGVPIVQTIHDFKLVCPVYSLMSHGKICEACQGKHFWKGIVHRCNRGSLARSVLSVAESYASRWLGVVNDIDRFISVSGFQRDKLVELGVPAEKITVVHNFIDVDPNEPEPTPGEYILYFGRIERLKGIYTLLDAAKRAPEVKLILVGEGDAYDEAGEIIHELSLNNVELRGFAKGEELKQLIRGSLATVLPSEGYDNCPMAVLESLGMGKAVIGSRIGGIPELVDDTNDGFLVTPGDGEDLADRMNWMWNHRSEVHDMGLHGRAKVISRFNSEIHYQRVADVYRTVLQAFRMPRCKQLSILGTRGIPAAHGGFETFAERLALYMAERGSEVTVYCQGSGDSTPGERMWEGVRLVNVPVGRDDAVGTIIFDWHSTRLAVREGGTLLTLGYNTGLFAALPRLRRRVNLINMDGLEWKRRKWRFPEKAWLYLNERFASWWGTHLVADHPEIKNHLLTRAPFEKITVIPYGADRVTEANPRRLTSLGLEPNSYAAVIARAEPENSLLEIVEAFSARPRGIRLVVLGTLRPEQNQYHRQVIGAASSEVLFPGAIYDREVIDALRLHCRLFIHGHTVGGTNPTLVEALGAGSPVLAHDNRFNRWVAGDAARYFVDTEQCTAQLDRLLDDQTILDRMRAAARARHAEQFTWERILQEYDNLLGMWSHPDNQIPADEPAEAVEPGELLTTS</sequence>
<feature type="domain" description="Glycosyl transferase family 1" evidence="4">
    <location>
        <begin position="677"/>
        <end position="832"/>
    </location>
</feature>
<reference evidence="7" key="1">
    <citation type="submission" date="2022-10" db="EMBL/GenBank/DDBJ databases">
        <authorList>
            <person name="Chen Y."/>
            <person name="Dougan E. K."/>
            <person name="Chan C."/>
            <person name="Rhodes N."/>
            <person name="Thang M."/>
        </authorList>
    </citation>
    <scope>NUCLEOTIDE SEQUENCE</scope>
</reference>
<evidence type="ECO:0000313" key="10">
    <source>
        <dbReference type="Proteomes" id="UP001152797"/>
    </source>
</evidence>
<keyword evidence="1" id="KW-0328">Glycosyltransferase</keyword>
<evidence type="ECO:0000259" key="5">
    <source>
        <dbReference type="Pfam" id="PF09314"/>
    </source>
</evidence>
<feature type="transmembrane region" description="Helical" evidence="3">
    <location>
        <begin position="50"/>
        <end position="72"/>
    </location>
</feature>
<dbReference type="Pfam" id="PF09314">
    <property type="entry name" value="DUF1972"/>
    <property type="match status" value="1"/>
</dbReference>
<dbReference type="InterPro" id="IPR001296">
    <property type="entry name" value="Glyco_trans_1"/>
</dbReference>
<evidence type="ECO:0000313" key="8">
    <source>
        <dbReference type="EMBL" id="CAL1124979.1"/>
    </source>
</evidence>
<keyword evidence="1" id="KW-0808">Transferase</keyword>
<dbReference type="GO" id="GO:0016757">
    <property type="term" value="F:glycosyltransferase activity"/>
    <property type="evidence" value="ECO:0007669"/>
    <property type="project" value="UniProtKB-KW"/>
</dbReference>
<keyword evidence="3" id="KW-0472">Membrane</keyword>
<comment type="caution">
    <text evidence="7">The sequence shown here is derived from an EMBL/GenBank/DDBJ whole genome shotgun (WGS) entry which is preliminary data.</text>
</comment>
<dbReference type="PANTHER" id="PTHR12526">
    <property type="entry name" value="GLYCOSYLTRANSFERASE"/>
    <property type="match status" value="1"/>
</dbReference>
<dbReference type="PANTHER" id="PTHR12526:SF638">
    <property type="entry name" value="SPORE COAT PROTEIN SA"/>
    <property type="match status" value="1"/>
</dbReference>
<evidence type="ECO:0000256" key="3">
    <source>
        <dbReference type="SAM" id="Phobius"/>
    </source>
</evidence>
<dbReference type="InterPro" id="IPR036514">
    <property type="entry name" value="SGNH_hydro_sf"/>
</dbReference>
<protein>
    <submittedName>
        <fullName evidence="9">Amylovoran biosynthesis glycosyltransferase AmsK</fullName>
    </submittedName>
</protein>
<feature type="region of interest" description="Disordered" evidence="2">
    <location>
        <begin position="1233"/>
        <end position="1253"/>
    </location>
</feature>
<proteinExistence type="predicted"/>
<dbReference type="EMBL" id="CAMXCT030000001">
    <property type="protein sequence ID" value="CAL4758916.1"/>
    <property type="molecule type" value="Genomic_DNA"/>
</dbReference>
<feature type="domain" description="Glycosyltransferase subfamily 4-like N-terminal" evidence="6">
    <location>
        <begin position="472"/>
        <end position="674"/>
    </location>
</feature>
<evidence type="ECO:0000256" key="2">
    <source>
        <dbReference type="SAM" id="MobiDB-lite"/>
    </source>
</evidence>
<evidence type="ECO:0000313" key="7">
    <source>
        <dbReference type="EMBL" id="CAI3971604.1"/>
    </source>
</evidence>
<dbReference type="CDD" id="cd03801">
    <property type="entry name" value="GT4_PimA-like"/>
    <property type="match status" value="1"/>
</dbReference>
<dbReference type="AlphaFoldDB" id="A0A9P1BDT9"/>
<gene>
    <name evidence="7" type="ORF">C1SCF055_LOCUS194</name>
</gene>
<keyword evidence="3" id="KW-1133">Transmembrane helix</keyword>
<keyword evidence="3" id="KW-0812">Transmembrane</keyword>
<dbReference type="EMBL" id="CAMXCT010000001">
    <property type="protein sequence ID" value="CAI3971604.1"/>
    <property type="molecule type" value="Genomic_DNA"/>
</dbReference>
<dbReference type="OrthoDB" id="10268125at2759"/>
<evidence type="ECO:0000259" key="6">
    <source>
        <dbReference type="Pfam" id="PF13439"/>
    </source>
</evidence>
<evidence type="ECO:0000313" key="9">
    <source>
        <dbReference type="EMBL" id="CAL4758916.1"/>
    </source>
</evidence>
<dbReference type="EMBL" id="CAMXCT020000001">
    <property type="protein sequence ID" value="CAL1124979.1"/>
    <property type="molecule type" value="Genomic_DNA"/>
</dbReference>
<feature type="domain" description="DUF1972" evidence="5">
    <location>
        <begin position="866"/>
        <end position="1039"/>
    </location>
</feature>
<organism evidence="7">
    <name type="scientific">Cladocopium goreaui</name>
    <dbReference type="NCBI Taxonomy" id="2562237"/>
    <lineage>
        <taxon>Eukaryota</taxon>
        <taxon>Sar</taxon>
        <taxon>Alveolata</taxon>
        <taxon>Dinophyceae</taxon>
        <taxon>Suessiales</taxon>
        <taxon>Symbiodiniaceae</taxon>
        <taxon>Cladocopium</taxon>
    </lineage>
</organism>
<reference evidence="8" key="2">
    <citation type="submission" date="2024-04" db="EMBL/GenBank/DDBJ databases">
        <authorList>
            <person name="Chen Y."/>
            <person name="Shah S."/>
            <person name="Dougan E. K."/>
            <person name="Thang M."/>
            <person name="Chan C."/>
        </authorList>
    </citation>
    <scope>NUCLEOTIDE SEQUENCE [LARGE SCALE GENOMIC DNA]</scope>
</reference>
<evidence type="ECO:0000259" key="4">
    <source>
        <dbReference type="Pfam" id="PF00534"/>
    </source>
</evidence>
<feature type="domain" description="Glycosyl transferase family 1" evidence="4">
    <location>
        <begin position="1059"/>
        <end position="1206"/>
    </location>
</feature>
<name>A0A9P1BDT9_9DINO</name>
<dbReference type="Gene3D" id="3.40.50.1110">
    <property type="entry name" value="SGNH hydrolase"/>
    <property type="match status" value="1"/>
</dbReference>
<dbReference type="InterPro" id="IPR028098">
    <property type="entry name" value="Glyco_trans_4-like_N"/>
</dbReference>